<organism evidence="3 4">
    <name type="scientific">Pseudomaricurvus hydrocarbonicus</name>
    <dbReference type="NCBI Taxonomy" id="1470433"/>
    <lineage>
        <taxon>Bacteria</taxon>
        <taxon>Pseudomonadati</taxon>
        <taxon>Pseudomonadota</taxon>
        <taxon>Gammaproteobacteria</taxon>
        <taxon>Cellvibrionales</taxon>
        <taxon>Cellvibrionaceae</taxon>
        <taxon>Pseudomaricurvus</taxon>
    </lineage>
</organism>
<dbReference type="EMBL" id="JAAONZ010000003">
    <property type="protein sequence ID" value="NHO65180.1"/>
    <property type="molecule type" value="Genomic_DNA"/>
</dbReference>
<dbReference type="InterPro" id="IPR025411">
    <property type="entry name" value="DUF4136"/>
</dbReference>
<dbReference type="Proteomes" id="UP000787472">
    <property type="component" value="Unassembled WGS sequence"/>
</dbReference>
<feature type="domain" description="DUF4136" evidence="2">
    <location>
        <begin position="48"/>
        <end position="186"/>
    </location>
</feature>
<dbReference type="Gene3D" id="3.30.160.670">
    <property type="match status" value="1"/>
</dbReference>
<keyword evidence="4" id="KW-1185">Reference proteome</keyword>
<comment type="caution">
    <text evidence="3">The sequence shown here is derived from an EMBL/GenBank/DDBJ whole genome shotgun (WGS) entry which is preliminary data.</text>
</comment>
<reference evidence="3" key="1">
    <citation type="submission" date="2020-03" db="EMBL/GenBank/DDBJ databases">
        <authorList>
            <person name="Guo F."/>
        </authorList>
    </citation>
    <scope>NUCLEOTIDE SEQUENCE</scope>
    <source>
        <strain evidence="3">JCM 30134</strain>
    </source>
</reference>
<dbReference type="AlphaFoldDB" id="A0A9E5MM10"/>
<feature type="signal peptide" evidence="1">
    <location>
        <begin position="1"/>
        <end position="18"/>
    </location>
</feature>
<keyword evidence="1" id="KW-0732">Signal</keyword>
<dbReference type="Pfam" id="PF13590">
    <property type="entry name" value="DUF4136"/>
    <property type="match status" value="1"/>
</dbReference>
<evidence type="ECO:0000313" key="3">
    <source>
        <dbReference type="EMBL" id="NHO65180.1"/>
    </source>
</evidence>
<evidence type="ECO:0000256" key="1">
    <source>
        <dbReference type="SAM" id="SignalP"/>
    </source>
</evidence>
<sequence>MKKHLCLFLLPALMVVLAGCVEKIKSDVVTFHEGELPRGESIRIEPLDPRKKGSLEFHHYATMVTENLRRIGYTPMEGDQPTQLVAELDYSISDGLTEVQSRPGNYVRYHFWYGHYYDPFYYGFHQDLEPEIYAYTVYNRILLMNIVRTDNDKKLYEGRVQSVGPEKEIAKVMPYMITAMFANYPGESGVTKVITIEKK</sequence>
<protein>
    <submittedName>
        <fullName evidence="3">DUF4136 domain-containing protein</fullName>
    </submittedName>
</protein>
<name>A0A9E5MM10_9GAMM</name>
<dbReference type="RefSeq" id="WP_167183467.1">
    <property type="nucleotide sequence ID" value="NZ_JAAONZ010000003.1"/>
</dbReference>
<accession>A0A9E5MM10</accession>
<feature type="chain" id="PRO_5039469223" evidence="1">
    <location>
        <begin position="19"/>
        <end position="199"/>
    </location>
</feature>
<evidence type="ECO:0000313" key="4">
    <source>
        <dbReference type="Proteomes" id="UP000787472"/>
    </source>
</evidence>
<gene>
    <name evidence="3" type="ORF">G8770_06445</name>
</gene>
<proteinExistence type="predicted"/>
<dbReference type="PROSITE" id="PS51257">
    <property type="entry name" value="PROKAR_LIPOPROTEIN"/>
    <property type="match status" value="1"/>
</dbReference>
<evidence type="ECO:0000259" key="2">
    <source>
        <dbReference type="Pfam" id="PF13590"/>
    </source>
</evidence>